<protein>
    <submittedName>
        <fullName evidence="2">Uncharacterized protein</fullName>
    </submittedName>
</protein>
<keyword evidence="1" id="KW-0812">Transmembrane</keyword>
<name>A0A645FDA3_9ZZZZ</name>
<evidence type="ECO:0000313" key="2">
    <source>
        <dbReference type="EMBL" id="MPN10484.1"/>
    </source>
</evidence>
<evidence type="ECO:0000256" key="1">
    <source>
        <dbReference type="SAM" id="Phobius"/>
    </source>
</evidence>
<proteinExistence type="predicted"/>
<dbReference type="EMBL" id="VSSQ01056644">
    <property type="protein sequence ID" value="MPN10484.1"/>
    <property type="molecule type" value="Genomic_DNA"/>
</dbReference>
<keyword evidence="1" id="KW-1133">Transmembrane helix</keyword>
<dbReference type="AlphaFoldDB" id="A0A645FDA3"/>
<accession>A0A645FDA3</accession>
<reference evidence="2" key="1">
    <citation type="submission" date="2019-08" db="EMBL/GenBank/DDBJ databases">
        <authorList>
            <person name="Kucharzyk K."/>
            <person name="Murdoch R.W."/>
            <person name="Higgins S."/>
            <person name="Loffler F."/>
        </authorList>
    </citation>
    <scope>NUCLEOTIDE SEQUENCE</scope>
</reference>
<sequence length="89" mass="10555">MKIIGFSDSTLSPIFSYCDYFFQAAERFITFFDSHSIYCALIHSIVIGLYLKDINNAEKRIKNYYEYTQNHYIRPNLKLVDVTKQLIDK</sequence>
<keyword evidence="1" id="KW-0472">Membrane</keyword>
<organism evidence="2">
    <name type="scientific">bioreactor metagenome</name>
    <dbReference type="NCBI Taxonomy" id="1076179"/>
    <lineage>
        <taxon>unclassified sequences</taxon>
        <taxon>metagenomes</taxon>
        <taxon>ecological metagenomes</taxon>
    </lineage>
</organism>
<comment type="caution">
    <text evidence="2">The sequence shown here is derived from an EMBL/GenBank/DDBJ whole genome shotgun (WGS) entry which is preliminary data.</text>
</comment>
<gene>
    <name evidence="2" type="ORF">SDC9_157779</name>
</gene>
<feature type="transmembrane region" description="Helical" evidence="1">
    <location>
        <begin position="35"/>
        <end position="51"/>
    </location>
</feature>